<dbReference type="PRINTS" id="PR00081">
    <property type="entry name" value="GDHRDH"/>
</dbReference>
<dbReference type="InterPro" id="IPR002347">
    <property type="entry name" value="SDR_fam"/>
</dbReference>
<dbReference type="InterPro" id="IPR001509">
    <property type="entry name" value="Epimerase_deHydtase"/>
</dbReference>
<dbReference type="InterPro" id="IPR051783">
    <property type="entry name" value="NAD(P)-dependent_oxidoreduct"/>
</dbReference>
<dbReference type="EMBL" id="JBHSXS010000011">
    <property type="protein sequence ID" value="MFC6881998.1"/>
    <property type="molecule type" value="Genomic_DNA"/>
</dbReference>
<reference evidence="3" key="1">
    <citation type="journal article" date="2019" name="Int. J. Syst. Evol. Microbiol.">
        <title>The Global Catalogue of Microorganisms (GCM) 10K type strain sequencing project: providing services to taxonomists for standard genome sequencing and annotation.</title>
        <authorList>
            <consortium name="The Broad Institute Genomics Platform"/>
            <consortium name="The Broad Institute Genome Sequencing Center for Infectious Disease"/>
            <person name="Wu L."/>
            <person name="Ma J."/>
        </authorList>
    </citation>
    <scope>NUCLEOTIDE SEQUENCE [LARGE SCALE GENOMIC DNA]</scope>
    <source>
        <strain evidence="3">JCM 3369</strain>
    </source>
</reference>
<dbReference type="PANTHER" id="PTHR48079:SF6">
    <property type="entry name" value="NAD(P)-BINDING DOMAIN-CONTAINING PROTEIN-RELATED"/>
    <property type="match status" value="1"/>
</dbReference>
<comment type="caution">
    <text evidence="2">The sequence shown here is derived from an EMBL/GenBank/DDBJ whole genome shotgun (WGS) entry which is preliminary data.</text>
</comment>
<dbReference type="Gene3D" id="3.40.50.720">
    <property type="entry name" value="NAD(P)-binding Rossmann-like Domain"/>
    <property type="match status" value="1"/>
</dbReference>
<protein>
    <submittedName>
        <fullName evidence="2">NAD-dependent epimerase/dehydratase family protein</fullName>
    </submittedName>
</protein>
<accession>A0ABW2CLI4</accession>
<evidence type="ECO:0000313" key="3">
    <source>
        <dbReference type="Proteomes" id="UP001596380"/>
    </source>
</evidence>
<dbReference type="SUPFAM" id="SSF51735">
    <property type="entry name" value="NAD(P)-binding Rossmann-fold domains"/>
    <property type="match status" value="1"/>
</dbReference>
<feature type="domain" description="NAD-dependent epimerase/dehydratase" evidence="1">
    <location>
        <begin position="5"/>
        <end position="245"/>
    </location>
</feature>
<sequence length="327" mass="34923">MALTVAVTGPTGEIGTSVVRALEADERVARVLGMARRPFDPAARGWRKTEYRQGDILDRGAVDALVGAADVVVHLAYVILGTREESRRVNLDGTRNVFEATAAAERPGRLVYTSSVAAYGYHADNPAPLTEDVPVRGSSEHYYSAQKAACERLLAETTEGLDVYVLRPCIVAGPDATVLLRNLPWEQAAPYVPEPLRRALGLVPGLRPVIPDPGVRFQLVHHDDVASAVVAAAAGDGPPGAYNLAADDEITMADFARAVGAYAVPVPSELVGVASALVDALPLVPAKAEWIHAVRHPMIMDTGRARRALGWTPRHTAHEALTTMTTR</sequence>
<keyword evidence="3" id="KW-1185">Reference proteome</keyword>
<proteinExistence type="predicted"/>
<evidence type="ECO:0000313" key="2">
    <source>
        <dbReference type="EMBL" id="MFC6881998.1"/>
    </source>
</evidence>
<dbReference type="PANTHER" id="PTHR48079">
    <property type="entry name" value="PROTEIN YEEZ"/>
    <property type="match status" value="1"/>
</dbReference>
<dbReference type="RefSeq" id="WP_160825139.1">
    <property type="nucleotide sequence ID" value="NZ_JBHSXE010000001.1"/>
</dbReference>
<evidence type="ECO:0000259" key="1">
    <source>
        <dbReference type="Pfam" id="PF01370"/>
    </source>
</evidence>
<organism evidence="2 3">
    <name type="scientific">Actinomadura yumaensis</name>
    <dbReference type="NCBI Taxonomy" id="111807"/>
    <lineage>
        <taxon>Bacteria</taxon>
        <taxon>Bacillati</taxon>
        <taxon>Actinomycetota</taxon>
        <taxon>Actinomycetes</taxon>
        <taxon>Streptosporangiales</taxon>
        <taxon>Thermomonosporaceae</taxon>
        <taxon>Actinomadura</taxon>
    </lineage>
</organism>
<dbReference type="Pfam" id="PF01370">
    <property type="entry name" value="Epimerase"/>
    <property type="match status" value="1"/>
</dbReference>
<dbReference type="InterPro" id="IPR036291">
    <property type="entry name" value="NAD(P)-bd_dom_sf"/>
</dbReference>
<gene>
    <name evidence="2" type="ORF">ACFQKB_19760</name>
</gene>
<dbReference type="Proteomes" id="UP001596380">
    <property type="component" value="Unassembled WGS sequence"/>
</dbReference>
<name>A0ABW2CLI4_9ACTN</name>